<name>A0AAV9UXR7_9PEZI</name>
<evidence type="ECO:0000313" key="2">
    <source>
        <dbReference type="EMBL" id="KAK6352095.1"/>
    </source>
</evidence>
<keyword evidence="3" id="KW-1185">Reference proteome</keyword>
<feature type="compositionally biased region" description="Acidic residues" evidence="1">
    <location>
        <begin position="408"/>
        <end position="417"/>
    </location>
</feature>
<protein>
    <submittedName>
        <fullName evidence="2">Uncharacterized protein</fullName>
    </submittedName>
</protein>
<dbReference type="Proteomes" id="UP001373714">
    <property type="component" value="Unassembled WGS sequence"/>
</dbReference>
<gene>
    <name evidence="2" type="ORF">TWF730_008926</name>
</gene>
<accession>A0AAV9UXR7</accession>
<feature type="region of interest" description="Disordered" evidence="1">
    <location>
        <begin position="279"/>
        <end position="337"/>
    </location>
</feature>
<feature type="compositionally biased region" description="Basic and acidic residues" evidence="1">
    <location>
        <begin position="312"/>
        <end position="322"/>
    </location>
</feature>
<evidence type="ECO:0000313" key="3">
    <source>
        <dbReference type="Proteomes" id="UP001373714"/>
    </source>
</evidence>
<feature type="region of interest" description="Disordered" evidence="1">
    <location>
        <begin position="393"/>
        <end position="431"/>
    </location>
</feature>
<proteinExistence type="predicted"/>
<reference evidence="2 3" key="1">
    <citation type="submission" date="2019-10" db="EMBL/GenBank/DDBJ databases">
        <authorList>
            <person name="Palmer J.M."/>
        </authorList>
    </citation>
    <scope>NUCLEOTIDE SEQUENCE [LARGE SCALE GENOMIC DNA]</scope>
    <source>
        <strain evidence="2 3">TWF730</strain>
    </source>
</reference>
<feature type="compositionally biased region" description="Acidic residues" evidence="1">
    <location>
        <begin position="587"/>
        <end position="597"/>
    </location>
</feature>
<feature type="region of interest" description="Disordered" evidence="1">
    <location>
        <begin position="568"/>
        <end position="597"/>
    </location>
</feature>
<evidence type="ECO:0000256" key="1">
    <source>
        <dbReference type="SAM" id="MobiDB-lite"/>
    </source>
</evidence>
<dbReference type="EMBL" id="JAVHNS010000006">
    <property type="protein sequence ID" value="KAK6352095.1"/>
    <property type="molecule type" value="Genomic_DNA"/>
</dbReference>
<dbReference type="AlphaFoldDB" id="A0AAV9UXR7"/>
<feature type="compositionally biased region" description="Basic and acidic residues" evidence="1">
    <location>
        <begin position="283"/>
        <end position="297"/>
    </location>
</feature>
<organism evidence="2 3">
    <name type="scientific">Orbilia blumenaviensis</name>
    <dbReference type="NCBI Taxonomy" id="1796055"/>
    <lineage>
        <taxon>Eukaryota</taxon>
        <taxon>Fungi</taxon>
        <taxon>Dikarya</taxon>
        <taxon>Ascomycota</taxon>
        <taxon>Pezizomycotina</taxon>
        <taxon>Orbiliomycetes</taxon>
        <taxon>Orbiliales</taxon>
        <taxon>Orbiliaceae</taxon>
        <taxon>Orbilia</taxon>
    </lineage>
</organism>
<sequence length="625" mass="69200">MVVRKSVYIQHSYPFFNLNLTSLHPSIDTITTYFPLSITITTRSPSIPPLLLSRTSPNCCNLSNYSCPVSFIPWNCAVITASTASLLHLIAYTDARAIKIYPDHPTPGNPNFAPSVGPKPVEELGIESTTAGSLIVTIEDYQDLICKIRPKGLPNMPYTTEQISEIKFHMMALLQSIKCIIPLELHEVPGTLKETMDCLTQSLIRLENINKDIRGRWQTFNQLSDYTGSNIYQEVLNLTNMKLRQLKDMAIGNTFPSPVVDRDAQSAMTMIVEETAAANHTKPVAETDKDAGKRCESDPYWGFTTRRGKSNKGKESDPKPSRDIQPLPPVQTTTPVSELPQNIQPLTAEHTSIPEPVQGAQPAAQVLPAQSLQPDFPPAWVVAAARAEPLLMLPSGEANTQDKKNNEDNEGEGEGEDAIPPHGNGEHDNLSCSPTYYKTISPHTTALPIPIPYPSTSSPTYVAYRKAVGKYRQERAADKERQRSVARERKAGALIREAFIKRFLGRGDGVEQPVFPRRCSGSDSDLSAWYPTPPGPKRGYSVPNFSTWLAAPSPESWESRAVVPTPPGFEEWADQNQPMTSSSEGSLSEEEEEEEEGLTFMVLFSVPPLDPMVDFRKRPLGKRLF</sequence>
<comment type="caution">
    <text evidence="2">The sequence shown here is derived from an EMBL/GenBank/DDBJ whole genome shotgun (WGS) entry which is preliminary data.</text>
</comment>